<keyword evidence="4" id="KW-1185">Reference proteome</keyword>
<reference evidence="3 4" key="1">
    <citation type="submission" date="2018-02" db="EMBL/GenBank/DDBJ databases">
        <title>The genomes of Aspergillus section Nigri reveals drivers in fungal speciation.</title>
        <authorList>
            <consortium name="DOE Joint Genome Institute"/>
            <person name="Vesth T.C."/>
            <person name="Nybo J."/>
            <person name="Theobald S."/>
            <person name="Brandl J."/>
            <person name="Frisvad J.C."/>
            <person name="Nielsen K.F."/>
            <person name="Lyhne E.K."/>
            <person name="Kogle M.E."/>
            <person name="Kuo A."/>
            <person name="Riley R."/>
            <person name="Clum A."/>
            <person name="Nolan M."/>
            <person name="Lipzen A."/>
            <person name="Salamov A."/>
            <person name="Henrissat B."/>
            <person name="Wiebenga A."/>
            <person name="De vries R.P."/>
            <person name="Grigoriev I.V."/>
            <person name="Mortensen U.H."/>
            <person name="Andersen M.R."/>
            <person name="Baker S.E."/>
        </authorList>
    </citation>
    <scope>NUCLEOTIDE SEQUENCE [LARGE SCALE GENOMIC DNA]</scope>
    <source>
        <strain evidence="3 4">CBS 707.79</strain>
    </source>
</reference>
<proteinExistence type="predicted"/>
<evidence type="ECO:0000259" key="2">
    <source>
        <dbReference type="Pfam" id="PF06985"/>
    </source>
</evidence>
<accession>A0A319F0A5</accession>
<dbReference type="OrthoDB" id="3477286at2759"/>
<dbReference type="Pfam" id="PF23397">
    <property type="entry name" value="DUF7104"/>
    <property type="match status" value="3"/>
</dbReference>
<dbReference type="InterPro" id="IPR052895">
    <property type="entry name" value="HetReg/Transcr_Mod"/>
</dbReference>
<dbReference type="Proteomes" id="UP000247810">
    <property type="component" value="Unassembled WGS sequence"/>
</dbReference>
<feature type="domain" description="Heterokaryon incompatibility" evidence="2">
    <location>
        <begin position="53"/>
        <end position="121"/>
    </location>
</feature>
<dbReference type="PANTHER" id="PTHR24148">
    <property type="entry name" value="ANKYRIN REPEAT DOMAIN-CONTAINING PROTEIN 39 HOMOLOG-RELATED"/>
    <property type="match status" value="1"/>
</dbReference>
<dbReference type="InterPro" id="IPR010730">
    <property type="entry name" value="HET"/>
</dbReference>
<dbReference type="Pfam" id="PF06985">
    <property type="entry name" value="HET"/>
    <property type="match status" value="1"/>
</dbReference>
<feature type="compositionally biased region" description="Polar residues" evidence="1">
    <location>
        <begin position="743"/>
        <end position="754"/>
    </location>
</feature>
<dbReference type="PANTHER" id="PTHR24148:SF78">
    <property type="entry name" value="HETEROKARYON INCOMPATIBILITY DOMAIN-CONTAINING PROTEIN"/>
    <property type="match status" value="1"/>
</dbReference>
<sequence length="754" mass="85452">MVLFTQPTNSPEPPLDAGWYLKPVKFEVRTHHRIIVIGFRIHPSVGRIDFPSSVRMIYAQADRVLVWLGENENNGKEALETIQRLAEDKMLRNSGVACETEKACMSLLKRDWFQRIWVLQEVGVARCVAIICGSVQVNGYAFCEGLSRLDMSFSAQHVGPVIHLIRTAIFRHRHTFGSRGVFSIGGLYGMYRFHKATVKHDMVYALLGLSSDDPNTPKLKPNYTLSWDQVFKQMASYISSGEFTVQSWVGTHTAVIDAKGLILGQIISAHEIPGYSEQSIDICFHDVAQSVGFNEDEDSWEVQSSVIRIQEGDILCIFQGCSKPSIIRLHQNYFILIMVALMSKHDKSEGGLYAESEEEHLMRNSHNFLLAWNIWLTDDEGKDQSKRHMDPVSEPQEASLDGIEKLHGMTCILEGIAVGILNRRDTRDYTGIKKPMRDRGIAMKRLFRQSKTKIAISERIIQLTARDTSKQHRLIDLLVKFQESLLVLQDAVTAARKTNIWEHECYDSLYLIFHHQQHLPLTEEVFRAAAAIPKGYGLDIIKIMLERQQDPPITVTAEVLRAASGNPSFYGIDVIEIMLEHQRGPSITITEELRRAVAENPSFRAIDLIEIMLERQQDPPIIITEDVLKAAAGHRGSDGKEIIRILFEYQEDLPITEDVLKATVGSRGICGFDTIQFLFQHQKNLPITKEVLKVAAENAEWGCEILRVMAKNQKDITQIAPEWFGTATKKEEAFRREEAESDGWSSTTYTSESD</sequence>
<feature type="region of interest" description="Disordered" evidence="1">
    <location>
        <begin position="730"/>
        <end position="754"/>
    </location>
</feature>
<name>A0A319F0A5_9EURO</name>
<dbReference type="InterPro" id="IPR055530">
    <property type="entry name" value="DUF7104"/>
</dbReference>
<evidence type="ECO:0000313" key="3">
    <source>
        <dbReference type="EMBL" id="PYH97842.1"/>
    </source>
</evidence>
<evidence type="ECO:0000313" key="4">
    <source>
        <dbReference type="Proteomes" id="UP000247810"/>
    </source>
</evidence>
<dbReference type="AlphaFoldDB" id="A0A319F0A5"/>
<organism evidence="3 4">
    <name type="scientific">Aspergillus ellipticus CBS 707.79</name>
    <dbReference type="NCBI Taxonomy" id="1448320"/>
    <lineage>
        <taxon>Eukaryota</taxon>
        <taxon>Fungi</taxon>
        <taxon>Dikarya</taxon>
        <taxon>Ascomycota</taxon>
        <taxon>Pezizomycotina</taxon>
        <taxon>Eurotiomycetes</taxon>
        <taxon>Eurotiomycetidae</taxon>
        <taxon>Eurotiales</taxon>
        <taxon>Aspergillaceae</taxon>
        <taxon>Aspergillus</taxon>
        <taxon>Aspergillus subgen. Circumdati</taxon>
    </lineage>
</organism>
<gene>
    <name evidence="3" type="ORF">BO71DRAFT_102572</name>
</gene>
<evidence type="ECO:0000256" key="1">
    <source>
        <dbReference type="SAM" id="MobiDB-lite"/>
    </source>
</evidence>
<protein>
    <recommendedName>
        <fullName evidence="2">Heterokaryon incompatibility domain-containing protein</fullName>
    </recommendedName>
</protein>
<dbReference type="VEuPathDB" id="FungiDB:BO71DRAFT_102572"/>
<dbReference type="STRING" id="1448320.A0A319F0A5"/>
<dbReference type="EMBL" id="KZ825818">
    <property type="protein sequence ID" value="PYH97842.1"/>
    <property type="molecule type" value="Genomic_DNA"/>
</dbReference>